<organism evidence="2 3">
    <name type="scientific">Aphanomyces astaci</name>
    <name type="common">Crayfish plague agent</name>
    <dbReference type="NCBI Taxonomy" id="112090"/>
    <lineage>
        <taxon>Eukaryota</taxon>
        <taxon>Sar</taxon>
        <taxon>Stramenopiles</taxon>
        <taxon>Oomycota</taxon>
        <taxon>Saprolegniomycetes</taxon>
        <taxon>Saprolegniales</taxon>
        <taxon>Verrucalvaceae</taxon>
        <taxon>Aphanomyces</taxon>
    </lineage>
</organism>
<gene>
    <name evidence="2" type="ORF">DYB36_013783</name>
</gene>
<evidence type="ECO:0000256" key="1">
    <source>
        <dbReference type="SAM" id="MobiDB-lite"/>
    </source>
</evidence>
<dbReference type="EMBL" id="QUSZ01009145">
    <property type="protein sequence ID" value="RHX99483.1"/>
    <property type="molecule type" value="Genomic_DNA"/>
</dbReference>
<reference evidence="2 3" key="1">
    <citation type="submission" date="2018-08" db="EMBL/GenBank/DDBJ databases">
        <title>Aphanomyces genome sequencing and annotation.</title>
        <authorList>
            <person name="Minardi D."/>
            <person name="Oidtmann B."/>
            <person name="Van Der Giezen M."/>
            <person name="Studholme D.J."/>
        </authorList>
    </citation>
    <scope>NUCLEOTIDE SEQUENCE [LARGE SCALE GENOMIC DNA]</scope>
    <source>
        <strain evidence="2 3">Kv</strain>
    </source>
</reference>
<feature type="region of interest" description="Disordered" evidence="1">
    <location>
        <begin position="224"/>
        <end position="261"/>
    </location>
</feature>
<name>A0A396ZZG4_APHAT</name>
<sequence>MAGSGSHVVDVTALPQLFRSLQVLYDRSKLDKWTDARLSSDMSFADFCLAYFLFVQAPAPMDSVEDQHRHRIVQLQQSGHVRLCTRPPYPATVGGRFQIGDRVVDKTRSMGAGTIVRLSGPYQVCTVHFDSGIKRHNVAMASLRRFKPAPLAAFRVKAEPFQVDACVQAWEEGMQVEARGSDSPTYYRGEIVLCRTNDTFDIKFRNGAEEDKVPRKWIRVYSGKDTSSKSDKKPTHHKNSKDNDETYADEGDFENDDGNSETFEVLDVVEAKFGGKGAYFRG</sequence>
<dbReference type="CDD" id="cd04508">
    <property type="entry name" value="Tudor_SF"/>
    <property type="match status" value="1"/>
</dbReference>
<dbReference type="Gene3D" id="2.30.30.140">
    <property type="match status" value="1"/>
</dbReference>
<evidence type="ECO:0000313" key="2">
    <source>
        <dbReference type="EMBL" id="RHX99483.1"/>
    </source>
</evidence>
<dbReference type="AlphaFoldDB" id="A0A396ZZG4"/>
<proteinExistence type="predicted"/>
<accession>A0A396ZZG4</accession>
<dbReference type="Proteomes" id="UP000265427">
    <property type="component" value="Unassembled WGS sequence"/>
</dbReference>
<comment type="caution">
    <text evidence="2">The sequence shown here is derived from an EMBL/GenBank/DDBJ whole genome shotgun (WGS) entry which is preliminary data.</text>
</comment>
<feature type="compositionally biased region" description="Acidic residues" evidence="1">
    <location>
        <begin position="245"/>
        <end position="259"/>
    </location>
</feature>
<feature type="non-terminal residue" evidence="2">
    <location>
        <position position="282"/>
    </location>
</feature>
<protein>
    <recommendedName>
        <fullName evidence="4">SGF29 C-terminal domain-containing protein</fullName>
    </recommendedName>
</protein>
<dbReference type="VEuPathDB" id="FungiDB:H257_06416"/>
<evidence type="ECO:0008006" key="4">
    <source>
        <dbReference type="Google" id="ProtNLM"/>
    </source>
</evidence>
<evidence type="ECO:0000313" key="3">
    <source>
        <dbReference type="Proteomes" id="UP000265427"/>
    </source>
</evidence>